<reference evidence="3" key="1">
    <citation type="submission" date="2016-11" db="UniProtKB">
        <authorList>
            <consortium name="WormBaseParasite"/>
        </authorList>
    </citation>
    <scope>IDENTIFICATION</scope>
</reference>
<dbReference type="WBParaSite" id="Hba_17812">
    <property type="protein sequence ID" value="Hba_17812"/>
    <property type="gene ID" value="Hba_17812"/>
</dbReference>
<name>A0A1I7XJ82_HETBA</name>
<keyword evidence="2" id="KW-1185">Reference proteome</keyword>
<keyword evidence="1" id="KW-0175">Coiled coil</keyword>
<dbReference type="PANTHER" id="PTHR19327:SF0">
    <property type="entry name" value="GOLGIN SUBFAMILY A MEMBER 4"/>
    <property type="match status" value="1"/>
</dbReference>
<sequence>MFKGLKSKIEDEAKKLQVSMQQYGEQLSQQVGQYRSAASDAGSDSTSISRRFLNTVGGTSNMISSPNDTISVGDTLTEDTAEELSLDLSRRERRFSGGSTRSHESSLSTFFQSVSGLAATTLDSVESDQESTVEEHSSSVFHSSSEEQITSVLSKLQGRVANYKAKYSDLIKKYNDVVNENNKCRTVLAQTQDKALNSIEKLRTEKRILGEKLKELTENCNDDNQLEVITQRYENMLEKLRSDLTKNTDKIKSLTKENQNLKSEANSINEDSGISALVTDRITAEWKQRIEKVEDEWTARINKSDSDHAIQLATTKAEMHAALEGKDKEIELWRGKCRSLEIQDGQANERWQCKVDELQLVVKV</sequence>
<proteinExistence type="predicted"/>
<organism evidence="2 3">
    <name type="scientific">Heterorhabditis bacteriophora</name>
    <name type="common">Entomopathogenic nematode worm</name>
    <dbReference type="NCBI Taxonomy" id="37862"/>
    <lineage>
        <taxon>Eukaryota</taxon>
        <taxon>Metazoa</taxon>
        <taxon>Ecdysozoa</taxon>
        <taxon>Nematoda</taxon>
        <taxon>Chromadorea</taxon>
        <taxon>Rhabditida</taxon>
        <taxon>Rhabditina</taxon>
        <taxon>Rhabditomorpha</taxon>
        <taxon>Strongyloidea</taxon>
        <taxon>Heterorhabditidae</taxon>
        <taxon>Heterorhabditis</taxon>
    </lineage>
</organism>
<dbReference type="AlphaFoldDB" id="A0A1I7XJ82"/>
<evidence type="ECO:0000313" key="3">
    <source>
        <dbReference type="WBParaSite" id="Hba_17812"/>
    </source>
</evidence>
<protein>
    <submittedName>
        <fullName evidence="3">GRIP domain-containing protein</fullName>
    </submittedName>
</protein>
<dbReference type="GO" id="GO:0048193">
    <property type="term" value="P:Golgi vesicle transport"/>
    <property type="evidence" value="ECO:0007669"/>
    <property type="project" value="TreeGrafter"/>
</dbReference>
<dbReference type="GO" id="GO:0005794">
    <property type="term" value="C:Golgi apparatus"/>
    <property type="evidence" value="ECO:0007669"/>
    <property type="project" value="TreeGrafter"/>
</dbReference>
<dbReference type="PANTHER" id="PTHR19327">
    <property type="entry name" value="GOLGIN"/>
    <property type="match status" value="1"/>
</dbReference>
<evidence type="ECO:0000313" key="2">
    <source>
        <dbReference type="Proteomes" id="UP000095283"/>
    </source>
</evidence>
<accession>A0A1I7XJ82</accession>
<dbReference type="Proteomes" id="UP000095283">
    <property type="component" value="Unplaced"/>
</dbReference>
<dbReference type="GO" id="GO:0031267">
    <property type="term" value="F:small GTPase binding"/>
    <property type="evidence" value="ECO:0007669"/>
    <property type="project" value="TreeGrafter"/>
</dbReference>
<evidence type="ECO:0000256" key="1">
    <source>
        <dbReference type="SAM" id="Coils"/>
    </source>
</evidence>
<feature type="coiled-coil region" evidence="1">
    <location>
        <begin position="199"/>
        <end position="271"/>
    </location>
</feature>